<organism evidence="3 4">
    <name type="scientific">Pannus brasiliensis CCIBt3594</name>
    <dbReference type="NCBI Taxonomy" id="1427578"/>
    <lineage>
        <taxon>Bacteria</taxon>
        <taxon>Bacillati</taxon>
        <taxon>Cyanobacteriota</taxon>
        <taxon>Cyanophyceae</taxon>
        <taxon>Oscillatoriophycideae</taxon>
        <taxon>Chroococcales</taxon>
        <taxon>Microcystaceae</taxon>
        <taxon>Pannus</taxon>
    </lineage>
</organism>
<comment type="caution">
    <text evidence="3">The sequence shown here is derived from an EMBL/GenBank/DDBJ whole genome shotgun (WGS) entry which is preliminary data.</text>
</comment>
<evidence type="ECO:0000256" key="2">
    <source>
        <dbReference type="ARBA" id="ARBA00022803"/>
    </source>
</evidence>
<proteinExistence type="predicted"/>
<dbReference type="SUPFAM" id="SSF48452">
    <property type="entry name" value="TPR-like"/>
    <property type="match status" value="2"/>
</dbReference>
<dbReference type="PANTHER" id="PTHR45641">
    <property type="entry name" value="TETRATRICOPEPTIDE REPEAT PROTEIN (AFU_ORTHOLOGUE AFUA_6G03870)"/>
    <property type="match status" value="1"/>
</dbReference>
<sequence>MNEERLQSYLTLTQQLLNFTTEEELSATLDKNRDLLDAGFLDFLNQHATLLAEQGEEETACGVTNLAERLAGASGMTESELDLQGYLDFLETVLQAEYESNEPNAIYPILEKNLDKLNLTFAELLQKWARKVFANSSQEETETIAGVIGNFCIDIQEFPLGNRSYNREIAIAGYEVVLEIYTREAFPVEHAMTLYNLALVYIDRIQGDRAENLEKVIELYTEALKIRTREAFPIEHARTLNNLANAYKNRLREDRAENLEKAITDYRSALAVFTYESFPYQWGSTTYNLGVALNERFDRLGEREDLEEAIDAFEKIMKFYEKHPDEKFNLARTRSALGHALFQQGNYTRAIEILERARLEWQDLKDIANLAATLFDLGRLYHLQGFLEQARLYYKDSSRLFRRTGDKTKEFAIMVALGNLSMQTGRISDAENYLTRAKQYYEEEKNVVRLQEIQKLLDFIPKDYAGFTKI</sequence>
<dbReference type="InterPro" id="IPR019734">
    <property type="entry name" value="TPR_rpt"/>
</dbReference>
<dbReference type="AlphaFoldDB" id="A0AAW9QMR0"/>
<reference evidence="3 4" key="1">
    <citation type="submission" date="2024-01" db="EMBL/GenBank/DDBJ databases">
        <title>Genomic insights into the taxonomy and metabolism of the cyanobacterium Pannus brasiliensis CCIBt3594.</title>
        <authorList>
            <person name="Machado M."/>
            <person name="Botero N.B."/>
            <person name="Andreote A.P.D."/>
            <person name="Feitosa A.M.T."/>
            <person name="Popin R."/>
            <person name="Sivonen K."/>
            <person name="Fiore M.F."/>
        </authorList>
    </citation>
    <scope>NUCLEOTIDE SEQUENCE [LARGE SCALE GENOMIC DNA]</scope>
    <source>
        <strain evidence="3 4">CCIBt3594</strain>
    </source>
</reference>
<dbReference type="RefSeq" id="WP_332865651.1">
    <property type="nucleotide sequence ID" value="NZ_JBAFSM010000024.1"/>
</dbReference>
<gene>
    <name evidence="3" type="ORF">V0288_13660</name>
</gene>
<keyword evidence="2" id="KW-0802">TPR repeat</keyword>
<dbReference type="EMBL" id="JBAFSM010000024">
    <property type="protein sequence ID" value="MEG3438170.1"/>
    <property type="molecule type" value="Genomic_DNA"/>
</dbReference>
<dbReference type="InterPro" id="IPR011990">
    <property type="entry name" value="TPR-like_helical_dom_sf"/>
</dbReference>
<dbReference type="Pfam" id="PF13374">
    <property type="entry name" value="TPR_10"/>
    <property type="match status" value="2"/>
</dbReference>
<dbReference type="SMART" id="SM00028">
    <property type="entry name" value="TPR"/>
    <property type="match status" value="6"/>
</dbReference>
<keyword evidence="1" id="KW-0677">Repeat</keyword>
<evidence type="ECO:0000313" key="4">
    <source>
        <dbReference type="Proteomes" id="UP001328733"/>
    </source>
</evidence>
<evidence type="ECO:0000313" key="3">
    <source>
        <dbReference type="EMBL" id="MEG3438170.1"/>
    </source>
</evidence>
<accession>A0AAW9QMR0</accession>
<keyword evidence="4" id="KW-1185">Reference proteome</keyword>
<dbReference type="Pfam" id="PF13424">
    <property type="entry name" value="TPR_12"/>
    <property type="match status" value="1"/>
</dbReference>
<dbReference type="Gene3D" id="1.25.40.10">
    <property type="entry name" value="Tetratricopeptide repeat domain"/>
    <property type="match status" value="2"/>
</dbReference>
<dbReference type="PANTHER" id="PTHR45641:SF19">
    <property type="entry name" value="NEPHROCYSTIN-3"/>
    <property type="match status" value="1"/>
</dbReference>
<evidence type="ECO:0000256" key="1">
    <source>
        <dbReference type="ARBA" id="ARBA00022737"/>
    </source>
</evidence>
<dbReference type="Proteomes" id="UP001328733">
    <property type="component" value="Unassembled WGS sequence"/>
</dbReference>
<protein>
    <submittedName>
        <fullName evidence="3">Tetratricopeptide repeat protein</fullName>
    </submittedName>
</protein>
<name>A0AAW9QMR0_9CHRO</name>